<feature type="transmembrane region" description="Helical" evidence="2">
    <location>
        <begin position="250"/>
        <end position="267"/>
    </location>
</feature>
<comment type="caution">
    <text evidence="3">The sequence shown here is derived from an EMBL/GenBank/DDBJ whole genome shotgun (WGS) entry which is preliminary data.</text>
</comment>
<feature type="transmembrane region" description="Helical" evidence="2">
    <location>
        <begin position="314"/>
        <end position="334"/>
    </location>
</feature>
<dbReference type="EMBL" id="JBHTEB010000001">
    <property type="protein sequence ID" value="MFD0317163.1"/>
    <property type="molecule type" value="Genomic_DNA"/>
</dbReference>
<keyword evidence="4" id="KW-1185">Reference proteome</keyword>
<name>A0ABW2WGE2_9ACTN</name>
<organism evidence="3 4">
    <name type="scientific">Streptomyces flavalbus</name>
    <dbReference type="NCBI Taxonomy" id="2665155"/>
    <lineage>
        <taxon>Bacteria</taxon>
        <taxon>Bacillati</taxon>
        <taxon>Actinomycetota</taxon>
        <taxon>Actinomycetes</taxon>
        <taxon>Kitasatosporales</taxon>
        <taxon>Streptomycetaceae</taxon>
        <taxon>Streptomyces</taxon>
    </lineage>
</organism>
<feature type="transmembrane region" description="Helical" evidence="2">
    <location>
        <begin position="274"/>
        <end position="294"/>
    </location>
</feature>
<feature type="compositionally biased region" description="Pro residues" evidence="1">
    <location>
        <begin position="78"/>
        <end position="88"/>
    </location>
</feature>
<feature type="transmembrane region" description="Helical" evidence="2">
    <location>
        <begin position="116"/>
        <end position="134"/>
    </location>
</feature>
<feature type="region of interest" description="Disordered" evidence="1">
    <location>
        <begin position="68"/>
        <end position="89"/>
    </location>
</feature>
<protein>
    <recommendedName>
        <fullName evidence="5">Integral membrane protein</fullName>
    </recommendedName>
</protein>
<accession>A0ABW2WGE2</accession>
<sequence>MNDQTAATPHRSAADPVRTLLHRHRDLCERAVDPLEIAAALEAHGITDRTAARFRHRDVFSLAEEMYARSPRETTPSTPQPQPAPAPHPLRALLPATLAAAAVTASHLPQGGSTRLLMTAAALLAVTLALRGPLSPTPTFWLLTYAALGDGLLQTALTGGPDTPPTGLPQPPWPITTTPLLTLALACAPAAWCTHRFTSAARRRLTASPRLGDFTSAVRPLLLATVALYLTSLTALLAACTTLLDTPATYAQTITLGALLFLSRLLATHGHPHAPTLALTAAATTQTLALATLFTARLPHCAFLATPVETVVAAWGPGAIPALVSGTAALTLLLHATRTLTRASAHAHPDGPC</sequence>
<dbReference type="Proteomes" id="UP001597023">
    <property type="component" value="Unassembled WGS sequence"/>
</dbReference>
<gene>
    <name evidence="3" type="ORF">ACFQZ6_23670</name>
</gene>
<feature type="transmembrane region" description="Helical" evidence="2">
    <location>
        <begin position="173"/>
        <end position="194"/>
    </location>
</feature>
<evidence type="ECO:0000256" key="1">
    <source>
        <dbReference type="SAM" id="MobiDB-lite"/>
    </source>
</evidence>
<reference evidence="4" key="1">
    <citation type="journal article" date="2019" name="Int. J. Syst. Evol. Microbiol.">
        <title>The Global Catalogue of Microorganisms (GCM) 10K type strain sequencing project: providing services to taxonomists for standard genome sequencing and annotation.</title>
        <authorList>
            <consortium name="The Broad Institute Genomics Platform"/>
            <consortium name="The Broad Institute Genome Sequencing Center for Infectious Disease"/>
            <person name="Wu L."/>
            <person name="Ma J."/>
        </authorList>
    </citation>
    <scope>NUCLEOTIDE SEQUENCE [LARGE SCALE GENOMIC DNA]</scope>
    <source>
        <strain evidence="4">CGMCC 4.7400</strain>
    </source>
</reference>
<keyword evidence="2" id="KW-0472">Membrane</keyword>
<evidence type="ECO:0000313" key="3">
    <source>
        <dbReference type="EMBL" id="MFD0317163.1"/>
    </source>
</evidence>
<evidence type="ECO:0000313" key="4">
    <source>
        <dbReference type="Proteomes" id="UP001597023"/>
    </source>
</evidence>
<dbReference type="RefSeq" id="WP_381612223.1">
    <property type="nucleotide sequence ID" value="NZ_JBHTEB010000001.1"/>
</dbReference>
<evidence type="ECO:0000256" key="2">
    <source>
        <dbReference type="SAM" id="Phobius"/>
    </source>
</evidence>
<keyword evidence="2" id="KW-0812">Transmembrane</keyword>
<evidence type="ECO:0008006" key="5">
    <source>
        <dbReference type="Google" id="ProtNLM"/>
    </source>
</evidence>
<feature type="transmembrane region" description="Helical" evidence="2">
    <location>
        <begin position="221"/>
        <end position="244"/>
    </location>
</feature>
<proteinExistence type="predicted"/>
<keyword evidence="2" id="KW-1133">Transmembrane helix</keyword>